<dbReference type="InterPro" id="IPR036412">
    <property type="entry name" value="HAD-like_sf"/>
</dbReference>
<dbReference type="EMBL" id="VKID01000001">
    <property type="protein sequence ID" value="TRX99527.1"/>
    <property type="molecule type" value="Genomic_DNA"/>
</dbReference>
<keyword evidence="1" id="KW-0479">Metal-binding</keyword>
<dbReference type="SFLD" id="SFLDS00003">
    <property type="entry name" value="Haloacid_Dehalogenase"/>
    <property type="match status" value="1"/>
</dbReference>
<reference evidence="4 5" key="1">
    <citation type="submission" date="2019-07" db="EMBL/GenBank/DDBJ databases">
        <title>Genome sequence of Acholeplasma laidlawii strain with increased resistance to erythromycin.</title>
        <authorList>
            <person name="Medvedeva E.S."/>
            <person name="Baranova N.B."/>
            <person name="Siniagina M.N."/>
            <person name="Mouzykantov A."/>
            <person name="Chernova O.A."/>
            <person name="Chernov V.M."/>
        </authorList>
    </citation>
    <scope>NUCLEOTIDE SEQUENCE [LARGE SCALE GENOMIC DNA]</scope>
    <source>
        <strain evidence="4 5">PG8REry</strain>
    </source>
</reference>
<protein>
    <recommendedName>
        <fullName evidence="6">HAD family hydrolase</fullName>
    </recommendedName>
</protein>
<dbReference type="InterPro" id="IPR041492">
    <property type="entry name" value="HAD_2"/>
</dbReference>
<evidence type="ECO:0000256" key="3">
    <source>
        <dbReference type="ARBA" id="ARBA00022842"/>
    </source>
</evidence>
<dbReference type="GO" id="GO:0046872">
    <property type="term" value="F:metal ion binding"/>
    <property type="evidence" value="ECO:0007669"/>
    <property type="project" value="UniProtKB-KW"/>
</dbReference>
<dbReference type="OMA" id="AKPSTYC"/>
<dbReference type="Proteomes" id="UP000315938">
    <property type="component" value="Unassembled WGS sequence"/>
</dbReference>
<evidence type="ECO:0000313" key="5">
    <source>
        <dbReference type="Proteomes" id="UP000315938"/>
    </source>
</evidence>
<dbReference type="Gene3D" id="3.40.50.1000">
    <property type="entry name" value="HAD superfamily/HAD-like"/>
    <property type="match status" value="1"/>
</dbReference>
<gene>
    <name evidence="4" type="ORF">FNV44_00365</name>
</gene>
<dbReference type="AlphaFoldDB" id="A0A553IH54"/>
<dbReference type="PANTHER" id="PTHR46470">
    <property type="entry name" value="N-ACYLNEURAMINATE-9-PHOSPHATASE"/>
    <property type="match status" value="1"/>
</dbReference>
<dbReference type="GeneID" id="41339193"/>
<dbReference type="GO" id="GO:0016791">
    <property type="term" value="F:phosphatase activity"/>
    <property type="evidence" value="ECO:0007669"/>
    <property type="project" value="TreeGrafter"/>
</dbReference>
<evidence type="ECO:0008006" key="6">
    <source>
        <dbReference type="Google" id="ProtNLM"/>
    </source>
</evidence>
<dbReference type="Pfam" id="PF13419">
    <property type="entry name" value="HAD_2"/>
    <property type="match status" value="1"/>
</dbReference>
<dbReference type="PANTHER" id="PTHR46470:SF2">
    <property type="entry name" value="GLYCERALDEHYDE 3-PHOSPHATE PHOSPHATASE"/>
    <property type="match status" value="1"/>
</dbReference>
<dbReference type="RefSeq" id="WP_012242988.1">
    <property type="nucleotide sequence ID" value="NZ_JACAOE010000001.1"/>
</dbReference>
<sequence length="224" mass="26281">MIKVVIFDLDDTLISEKSFALSAFGEISIELSKVIKKPISVIYEELVSLYNESPNYIFNRILEKNNIHLNKNFIDDLIYIYRNHKPNIKLSDEVIELLLHLKKSEFHLGLITDGFKSTQINKVISLELDKYIEKIVITDELGDNREFWKPSEKPYTIIKDYFNVEYNEMIYIGDNINKDFIAPIKLGMQYALYINENSHYQKTEIKENIGQSISHLNDVLKLIR</sequence>
<evidence type="ECO:0000256" key="2">
    <source>
        <dbReference type="ARBA" id="ARBA00022801"/>
    </source>
</evidence>
<dbReference type="InterPro" id="IPR023214">
    <property type="entry name" value="HAD_sf"/>
</dbReference>
<dbReference type="SFLD" id="SFLDG01129">
    <property type="entry name" value="C1.5:_HAD__Beta-PGM__Phosphata"/>
    <property type="match status" value="1"/>
</dbReference>
<evidence type="ECO:0000256" key="1">
    <source>
        <dbReference type="ARBA" id="ARBA00022723"/>
    </source>
</evidence>
<dbReference type="InterPro" id="IPR051400">
    <property type="entry name" value="HAD-like_hydrolase"/>
</dbReference>
<comment type="caution">
    <text evidence="4">The sequence shown here is derived from an EMBL/GenBank/DDBJ whole genome shotgun (WGS) entry which is preliminary data.</text>
</comment>
<organism evidence="4 5">
    <name type="scientific">Acholeplasma laidlawii</name>
    <dbReference type="NCBI Taxonomy" id="2148"/>
    <lineage>
        <taxon>Bacteria</taxon>
        <taxon>Bacillati</taxon>
        <taxon>Mycoplasmatota</taxon>
        <taxon>Mollicutes</taxon>
        <taxon>Acholeplasmatales</taxon>
        <taxon>Acholeplasmataceae</taxon>
        <taxon>Acholeplasma</taxon>
    </lineage>
</organism>
<dbReference type="Gene3D" id="1.10.150.520">
    <property type="match status" value="1"/>
</dbReference>
<evidence type="ECO:0000313" key="4">
    <source>
        <dbReference type="EMBL" id="TRX99527.1"/>
    </source>
</evidence>
<keyword evidence="2" id="KW-0378">Hydrolase</keyword>
<keyword evidence="3" id="KW-0460">Magnesium</keyword>
<name>A0A553IH54_ACHLA</name>
<accession>A0A553IH54</accession>
<proteinExistence type="predicted"/>
<dbReference type="SUPFAM" id="SSF56784">
    <property type="entry name" value="HAD-like"/>
    <property type="match status" value="1"/>
</dbReference>